<dbReference type="Proteomes" id="UP001501637">
    <property type="component" value="Unassembled WGS sequence"/>
</dbReference>
<keyword evidence="1" id="KW-1133">Transmembrane helix</keyword>
<keyword evidence="1" id="KW-0472">Membrane</keyword>
<name>A0ABP6NP44_9ACTN</name>
<comment type="caution">
    <text evidence="3">The sequence shown here is derived from an EMBL/GenBank/DDBJ whole genome shotgun (WGS) entry which is preliminary data.</text>
</comment>
<feature type="transmembrane region" description="Helical" evidence="1">
    <location>
        <begin position="141"/>
        <end position="160"/>
    </location>
</feature>
<accession>A0ABP6NP44</accession>
<gene>
    <name evidence="3" type="ORF">GCM10010449_83540</name>
</gene>
<sequence>MRTSRMRTTRALAVAVTAGAVVGLAAPTASAWADPSNIVAMPSVIPRGGQLTVTVDGKSCQAIGSKVTSDAFPDTNLKHMGGGTASANPMVYHHASPGAHSITVHCGGKTLTKPDAFTVIHGGVRGGLGGSSSAGATSTDMAIGGVLVAAAVVGGGVFWMRRRSENAGRGI</sequence>
<keyword evidence="4" id="KW-1185">Reference proteome</keyword>
<organism evidence="3 4">
    <name type="scientific">Streptomyces rectiviolaceus</name>
    <dbReference type="NCBI Taxonomy" id="332591"/>
    <lineage>
        <taxon>Bacteria</taxon>
        <taxon>Bacillati</taxon>
        <taxon>Actinomycetota</taxon>
        <taxon>Actinomycetes</taxon>
        <taxon>Kitasatosporales</taxon>
        <taxon>Streptomycetaceae</taxon>
        <taxon>Streptomyces</taxon>
    </lineage>
</organism>
<reference evidence="4" key="1">
    <citation type="journal article" date="2019" name="Int. J. Syst. Evol. Microbiol.">
        <title>The Global Catalogue of Microorganisms (GCM) 10K type strain sequencing project: providing services to taxonomists for standard genome sequencing and annotation.</title>
        <authorList>
            <consortium name="The Broad Institute Genomics Platform"/>
            <consortium name="The Broad Institute Genome Sequencing Center for Infectious Disease"/>
            <person name="Wu L."/>
            <person name="Ma J."/>
        </authorList>
    </citation>
    <scope>NUCLEOTIDE SEQUENCE [LARGE SCALE GENOMIC DNA]</scope>
    <source>
        <strain evidence="4">JCM 9092</strain>
    </source>
</reference>
<evidence type="ECO:0000313" key="4">
    <source>
        <dbReference type="Proteomes" id="UP001501637"/>
    </source>
</evidence>
<feature type="signal peptide" evidence="2">
    <location>
        <begin position="1"/>
        <end position="33"/>
    </location>
</feature>
<evidence type="ECO:0000256" key="1">
    <source>
        <dbReference type="SAM" id="Phobius"/>
    </source>
</evidence>
<proteinExistence type="predicted"/>
<evidence type="ECO:0000313" key="3">
    <source>
        <dbReference type="EMBL" id="GAA3152852.1"/>
    </source>
</evidence>
<keyword evidence="2" id="KW-0732">Signal</keyword>
<evidence type="ECO:0000256" key="2">
    <source>
        <dbReference type="SAM" id="SignalP"/>
    </source>
</evidence>
<dbReference type="EMBL" id="BAAAUG010000231">
    <property type="protein sequence ID" value="GAA3152852.1"/>
    <property type="molecule type" value="Genomic_DNA"/>
</dbReference>
<evidence type="ECO:0008006" key="5">
    <source>
        <dbReference type="Google" id="ProtNLM"/>
    </source>
</evidence>
<feature type="chain" id="PRO_5045790059" description="Integral membrane protein" evidence="2">
    <location>
        <begin position="34"/>
        <end position="171"/>
    </location>
</feature>
<protein>
    <recommendedName>
        <fullName evidence="5">Integral membrane protein</fullName>
    </recommendedName>
</protein>
<keyword evidence="1" id="KW-0812">Transmembrane</keyword>